<dbReference type="GO" id="GO:0042840">
    <property type="term" value="P:D-glucuronate catabolic process"/>
    <property type="evidence" value="ECO:0007669"/>
    <property type="project" value="TreeGrafter"/>
</dbReference>
<evidence type="ECO:0000313" key="6">
    <source>
        <dbReference type="Proteomes" id="UP000503308"/>
    </source>
</evidence>
<dbReference type="SUPFAM" id="SSF53613">
    <property type="entry name" value="Ribokinase-like"/>
    <property type="match status" value="1"/>
</dbReference>
<dbReference type="GO" id="GO:0008673">
    <property type="term" value="F:2-dehydro-3-deoxygluconokinase activity"/>
    <property type="evidence" value="ECO:0007669"/>
    <property type="project" value="TreeGrafter"/>
</dbReference>
<keyword evidence="2" id="KW-0808">Transferase</keyword>
<dbReference type="CDD" id="cd01166">
    <property type="entry name" value="KdgK"/>
    <property type="match status" value="1"/>
</dbReference>
<dbReference type="KEGG" id="rpon:G3256_01630"/>
<evidence type="ECO:0000259" key="4">
    <source>
        <dbReference type="Pfam" id="PF00294"/>
    </source>
</evidence>
<organism evidence="5 6">
    <name type="scientific">Roseobacter ponti</name>
    <dbReference type="NCBI Taxonomy" id="1891787"/>
    <lineage>
        <taxon>Bacteria</taxon>
        <taxon>Pseudomonadati</taxon>
        <taxon>Pseudomonadota</taxon>
        <taxon>Alphaproteobacteria</taxon>
        <taxon>Rhodobacterales</taxon>
        <taxon>Roseobacteraceae</taxon>
        <taxon>Roseobacter</taxon>
    </lineage>
</organism>
<dbReference type="Proteomes" id="UP000503308">
    <property type="component" value="Chromosome"/>
</dbReference>
<accession>A0A858SQ28</accession>
<dbReference type="GO" id="GO:0006974">
    <property type="term" value="P:DNA damage response"/>
    <property type="evidence" value="ECO:0007669"/>
    <property type="project" value="TreeGrafter"/>
</dbReference>
<dbReference type="Gene3D" id="3.40.1190.20">
    <property type="match status" value="1"/>
</dbReference>
<dbReference type="GO" id="GO:0019698">
    <property type="term" value="P:D-galacturonate catabolic process"/>
    <property type="evidence" value="ECO:0007669"/>
    <property type="project" value="TreeGrafter"/>
</dbReference>
<name>A0A858SQ28_9RHOB</name>
<comment type="similarity">
    <text evidence="1">Belongs to the carbohydrate kinase PfkB family.</text>
</comment>
<keyword evidence="6" id="KW-1185">Reference proteome</keyword>
<dbReference type="InterPro" id="IPR011611">
    <property type="entry name" value="PfkB_dom"/>
</dbReference>
<gene>
    <name evidence="5" type="ORF">G3256_01630</name>
</gene>
<dbReference type="InterPro" id="IPR050306">
    <property type="entry name" value="PfkB_Carbo_kinase"/>
</dbReference>
<evidence type="ECO:0000256" key="1">
    <source>
        <dbReference type="ARBA" id="ARBA00010688"/>
    </source>
</evidence>
<evidence type="ECO:0000256" key="3">
    <source>
        <dbReference type="ARBA" id="ARBA00022777"/>
    </source>
</evidence>
<keyword evidence="3 5" id="KW-0418">Kinase</keyword>
<protein>
    <submittedName>
        <fullName evidence="5">Sugar kinase</fullName>
    </submittedName>
</protein>
<feature type="domain" description="Carbohydrate kinase PfkB" evidence="4">
    <location>
        <begin position="4"/>
        <end position="292"/>
    </location>
</feature>
<sequence>MTLRIACAGEAMIELSVRDETAATLGVAGDTLNTAIYLKRAAPQCEVDYVTCLGDDPFSDRIRHFIADQDIGTGGITTLPGRSPGLYAITTSDDGERSFTYWRGSSAAREMFQYGQEPDFSALEGYDLVYLSGISMAILPHKVRLSLLDWLVQSDVKFAYDSNYRPRLWENPATARAVNTMLWARADIGLPSLDDEMALFDQSAGEVADRFTALSLTGALKRGADGPLSLGERIDQAYSPAATVVDTTAAGDSFNGGYLAALMTGADQAGALMAGHNCAARVVQYPGAIIPKDAP</sequence>
<dbReference type="AlphaFoldDB" id="A0A858SQ28"/>
<dbReference type="InterPro" id="IPR002173">
    <property type="entry name" value="Carboh/pur_kinase_PfkB_CS"/>
</dbReference>
<dbReference type="PROSITE" id="PS00584">
    <property type="entry name" value="PFKB_KINASES_2"/>
    <property type="match status" value="1"/>
</dbReference>
<dbReference type="GO" id="GO:0005829">
    <property type="term" value="C:cytosol"/>
    <property type="evidence" value="ECO:0007669"/>
    <property type="project" value="TreeGrafter"/>
</dbReference>
<dbReference type="Pfam" id="PF00294">
    <property type="entry name" value="PfkB"/>
    <property type="match status" value="1"/>
</dbReference>
<dbReference type="PANTHER" id="PTHR43085:SF15">
    <property type="entry name" value="2-DEHYDRO-3-DEOXYGLUCONOKINASE"/>
    <property type="match status" value="1"/>
</dbReference>
<dbReference type="InterPro" id="IPR029056">
    <property type="entry name" value="Ribokinase-like"/>
</dbReference>
<dbReference type="RefSeq" id="WP_169639184.1">
    <property type="nucleotide sequence ID" value="NZ_CP048788.1"/>
</dbReference>
<reference evidence="5 6" key="1">
    <citation type="submission" date="2020-02" db="EMBL/GenBank/DDBJ databases">
        <title>Genome sequence of Roseobacter ponti.</title>
        <authorList>
            <person name="Hollensteiner J."/>
            <person name="Schneider D."/>
            <person name="Poehlein A."/>
            <person name="Daniel R."/>
        </authorList>
    </citation>
    <scope>NUCLEOTIDE SEQUENCE [LARGE SCALE GENOMIC DNA]</scope>
    <source>
        <strain evidence="5 6">DSM 106830</strain>
    </source>
</reference>
<evidence type="ECO:0000256" key="2">
    <source>
        <dbReference type="ARBA" id="ARBA00022679"/>
    </source>
</evidence>
<evidence type="ECO:0000313" key="5">
    <source>
        <dbReference type="EMBL" id="QJF49958.1"/>
    </source>
</evidence>
<proteinExistence type="inferred from homology"/>
<dbReference type="PANTHER" id="PTHR43085">
    <property type="entry name" value="HEXOKINASE FAMILY MEMBER"/>
    <property type="match status" value="1"/>
</dbReference>
<dbReference type="EMBL" id="CP048788">
    <property type="protein sequence ID" value="QJF49958.1"/>
    <property type="molecule type" value="Genomic_DNA"/>
</dbReference>